<dbReference type="PATRIC" id="fig|1123269.5.peg.4594"/>
<evidence type="ECO:0000256" key="1">
    <source>
        <dbReference type="ARBA" id="ARBA00001947"/>
    </source>
</evidence>
<dbReference type="Proteomes" id="UP000018851">
    <property type="component" value="Chromosome"/>
</dbReference>
<dbReference type="eggNOG" id="COG0491">
    <property type="taxonomic scope" value="Bacteria"/>
</dbReference>
<dbReference type="GO" id="GO:0046872">
    <property type="term" value="F:metal ion binding"/>
    <property type="evidence" value="ECO:0007669"/>
    <property type="project" value="UniProtKB-KW"/>
</dbReference>
<comment type="cofactor">
    <cofactor evidence="1">
        <name>Zn(2+)</name>
        <dbReference type="ChEBI" id="CHEBI:29105"/>
    </cofactor>
</comment>
<gene>
    <name evidence="7" type="ORF">NX02_23465</name>
</gene>
<dbReference type="PANTHER" id="PTHR42978:SF2">
    <property type="entry name" value="102 KBASES UNSTABLE REGION: FROM 1 TO 119443"/>
    <property type="match status" value="1"/>
</dbReference>
<evidence type="ECO:0000313" key="7">
    <source>
        <dbReference type="EMBL" id="AHE56308.1"/>
    </source>
</evidence>
<dbReference type="GO" id="GO:0016787">
    <property type="term" value="F:hydrolase activity"/>
    <property type="evidence" value="ECO:0007669"/>
    <property type="project" value="UniProtKB-KW"/>
</dbReference>
<feature type="domain" description="Metallo-beta-lactamase" evidence="6">
    <location>
        <begin position="33"/>
        <end position="268"/>
    </location>
</feature>
<evidence type="ECO:0000256" key="2">
    <source>
        <dbReference type="ARBA" id="ARBA00007749"/>
    </source>
</evidence>
<proteinExistence type="inferred from homology"/>
<keyword evidence="8" id="KW-1185">Reference proteome</keyword>
<reference evidence="7 8" key="1">
    <citation type="submission" date="2013-07" db="EMBL/GenBank/DDBJ databases">
        <title>Completed genome of Sphingomonas sanxanigenens NX02.</title>
        <authorList>
            <person name="Ma T."/>
            <person name="Huang H."/>
            <person name="Wu M."/>
            <person name="Li X."/>
            <person name="Li G."/>
        </authorList>
    </citation>
    <scope>NUCLEOTIDE SEQUENCE [LARGE SCALE GENOMIC DNA]</scope>
    <source>
        <strain evidence="7 8">NX02</strain>
    </source>
</reference>
<dbReference type="KEGG" id="ssan:NX02_23465"/>
<dbReference type="InterPro" id="IPR036866">
    <property type="entry name" value="RibonucZ/Hydroxyglut_hydro"/>
</dbReference>
<dbReference type="AlphaFoldDB" id="W0AJ31"/>
<dbReference type="Pfam" id="PF00753">
    <property type="entry name" value="Lactamase_B"/>
    <property type="match status" value="1"/>
</dbReference>
<dbReference type="RefSeq" id="WP_025294429.1">
    <property type="nucleotide sequence ID" value="NZ_CP006644.1"/>
</dbReference>
<accession>W0AJ31</accession>
<dbReference type="CDD" id="cd07730">
    <property type="entry name" value="metallo-hydrolase-like_MBL-fold"/>
    <property type="match status" value="1"/>
</dbReference>
<dbReference type="InterPro" id="IPR001279">
    <property type="entry name" value="Metallo-B-lactamas"/>
</dbReference>
<dbReference type="PANTHER" id="PTHR42978">
    <property type="entry name" value="QUORUM-QUENCHING LACTONASE YTNP-RELATED-RELATED"/>
    <property type="match status" value="1"/>
</dbReference>
<sequence length="278" mass="30018">MIRCGFALIEAGHCLHPQAMARRGASLCPTRFPALVGVIRHPGEGVILFDTGYDPAFFAATDRFPERLYRWTTPVKLGPGEAAVDQLARAGVAPDAVTAIVLSHFHGDHIAGLAAFPAARLFCARAGLEELRTRGRFGGVRRGLLAALVPREPQRRTTFFEDLPRVTLAGDFAPFDQGVDLFGDGALFAVELPGHCTGHWGLALAIEDGRRLMLVGDAAWSIGAIRDDAPPPRLTTALLGNTGRYRATLNALHRLTTRNREMVLLPSHCPEAAQTFIG</sequence>
<comment type="similarity">
    <text evidence="2">Belongs to the metallo-beta-lactamase superfamily.</text>
</comment>
<dbReference type="Gene3D" id="3.60.15.10">
    <property type="entry name" value="Ribonuclease Z/Hydroxyacylglutathione hydrolase-like"/>
    <property type="match status" value="1"/>
</dbReference>
<name>W0AJ31_9SPHN</name>
<evidence type="ECO:0000256" key="3">
    <source>
        <dbReference type="ARBA" id="ARBA00022723"/>
    </source>
</evidence>
<dbReference type="STRING" id="1123269.NX02_23465"/>
<dbReference type="OrthoDB" id="9773738at2"/>
<keyword evidence="4" id="KW-0378">Hydrolase</keyword>
<dbReference type="SUPFAM" id="SSF56281">
    <property type="entry name" value="Metallo-hydrolase/oxidoreductase"/>
    <property type="match status" value="1"/>
</dbReference>
<evidence type="ECO:0000259" key="6">
    <source>
        <dbReference type="SMART" id="SM00849"/>
    </source>
</evidence>
<evidence type="ECO:0000256" key="5">
    <source>
        <dbReference type="ARBA" id="ARBA00022833"/>
    </source>
</evidence>
<dbReference type="HOGENOM" id="CLU_030571_3_4_5"/>
<dbReference type="EMBL" id="CP006644">
    <property type="protein sequence ID" value="AHE56308.1"/>
    <property type="molecule type" value="Genomic_DNA"/>
</dbReference>
<organism evidence="7 8">
    <name type="scientific">Sphingomonas sanxanigenens DSM 19645 = NX02</name>
    <dbReference type="NCBI Taxonomy" id="1123269"/>
    <lineage>
        <taxon>Bacteria</taxon>
        <taxon>Pseudomonadati</taxon>
        <taxon>Pseudomonadota</taxon>
        <taxon>Alphaproteobacteria</taxon>
        <taxon>Sphingomonadales</taxon>
        <taxon>Sphingomonadaceae</taxon>
        <taxon>Sphingomonas</taxon>
    </lineage>
</organism>
<dbReference type="InterPro" id="IPR051013">
    <property type="entry name" value="MBL_superfamily_lactonases"/>
</dbReference>
<evidence type="ECO:0000256" key="4">
    <source>
        <dbReference type="ARBA" id="ARBA00022801"/>
    </source>
</evidence>
<evidence type="ECO:0000313" key="8">
    <source>
        <dbReference type="Proteomes" id="UP000018851"/>
    </source>
</evidence>
<dbReference type="SMART" id="SM00849">
    <property type="entry name" value="Lactamase_B"/>
    <property type="match status" value="1"/>
</dbReference>
<keyword evidence="5" id="KW-0862">Zinc</keyword>
<protein>
    <recommendedName>
        <fullName evidence="6">Metallo-beta-lactamase domain-containing protein</fullName>
    </recommendedName>
</protein>
<keyword evidence="3" id="KW-0479">Metal-binding</keyword>